<reference evidence="1 2" key="1">
    <citation type="submission" date="2015-07" db="EMBL/GenBank/DDBJ databases">
        <title>Comparative genomics of the Sigatoka disease complex on banana suggests a link between parallel evolutionary changes in Pseudocercospora fijiensis and Pseudocercospora eumusae and increased virulence on the banana host.</title>
        <authorList>
            <person name="Chang T.-C."/>
            <person name="Salvucci A."/>
            <person name="Crous P.W."/>
            <person name="Stergiopoulos I."/>
        </authorList>
    </citation>
    <scope>NUCLEOTIDE SEQUENCE [LARGE SCALE GENOMIC DNA]</scope>
    <source>
        <strain evidence="1 2">CBS 114824</strain>
    </source>
</reference>
<dbReference type="Proteomes" id="UP000070133">
    <property type="component" value="Unassembled WGS sequence"/>
</dbReference>
<comment type="caution">
    <text evidence="1">The sequence shown here is derived from an EMBL/GenBank/DDBJ whole genome shotgun (WGS) entry which is preliminary data.</text>
</comment>
<sequence>MTADRPMLIRPVCGCSSTKSTVTFRISELQPLKPKTSLARLMTLSAARHYDGDIRSLWAAGIVWEGDGDSVDGWC</sequence>
<evidence type="ECO:0000313" key="2">
    <source>
        <dbReference type="Proteomes" id="UP000070133"/>
    </source>
</evidence>
<dbReference type="OrthoDB" id="206565at2759"/>
<name>A0A139H0S4_9PEZI</name>
<protein>
    <submittedName>
        <fullName evidence="1">Uncharacterized protein</fullName>
    </submittedName>
</protein>
<organism evidence="1 2">
    <name type="scientific">Pseudocercospora eumusae</name>
    <dbReference type="NCBI Taxonomy" id="321146"/>
    <lineage>
        <taxon>Eukaryota</taxon>
        <taxon>Fungi</taxon>
        <taxon>Dikarya</taxon>
        <taxon>Ascomycota</taxon>
        <taxon>Pezizomycotina</taxon>
        <taxon>Dothideomycetes</taxon>
        <taxon>Dothideomycetidae</taxon>
        <taxon>Mycosphaerellales</taxon>
        <taxon>Mycosphaerellaceae</taxon>
        <taxon>Pseudocercospora</taxon>
    </lineage>
</organism>
<evidence type="ECO:0000313" key="1">
    <source>
        <dbReference type="EMBL" id="KXS96070.1"/>
    </source>
</evidence>
<dbReference type="AlphaFoldDB" id="A0A139H0S4"/>
<dbReference type="EMBL" id="LFZN01000187">
    <property type="protein sequence ID" value="KXS96070.1"/>
    <property type="molecule type" value="Genomic_DNA"/>
</dbReference>
<gene>
    <name evidence="1" type="ORF">AC578_6385</name>
</gene>
<accession>A0A139H0S4</accession>
<keyword evidence="2" id="KW-1185">Reference proteome</keyword>
<proteinExistence type="predicted"/>